<evidence type="ECO:0000256" key="6">
    <source>
        <dbReference type="SAM" id="MobiDB-lite"/>
    </source>
</evidence>
<dbReference type="OrthoDB" id="262125at2"/>
<proteinExistence type="inferred from homology"/>
<keyword evidence="4" id="KW-0378">Hydrolase</keyword>
<dbReference type="SUPFAM" id="SSF53474">
    <property type="entry name" value="alpha/beta-Hydrolases"/>
    <property type="match status" value="1"/>
</dbReference>
<keyword evidence="2" id="KW-0645">Protease</keyword>
<dbReference type="EMBL" id="ABCS01000016">
    <property type="protein sequence ID" value="EDM79860.1"/>
    <property type="molecule type" value="Genomic_DNA"/>
</dbReference>
<evidence type="ECO:0000256" key="3">
    <source>
        <dbReference type="ARBA" id="ARBA00022729"/>
    </source>
</evidence>
<reference evidence="9 10" key="1">
    <citation type="submission" date="2007-06" db="EMBL/GenBank/DDBJ databases">
        <authorList>
            <person name="Shimkets L."/>
            <person name="Ferriera S."/>
            <person name="Johnson J."/>
            <person name="Kravitz S."/>
            <person name="Beeson K."/>
            <person name="Sutton G."/>
            <person name="Rogers Y.-H."/>
            <person name="Friedman R."/>
            <person name="Frazier M."/>
            <person name="Venter J.C."/>
        </authorList>
    </citation>
    <scope>NUCLEOTIDE SEQUENCE [LARGE SCALE GENOMIC DNA]</scope>
    <source>
        <strain evidence="9 10">SIR-1</strain>
    </source>
</reference>
<feature type="region of interest" description="Disordered" evidence="6">
    <location>
        <begin position="34"/>
        <end position="64"/>
    </location>
</feature>
<dbReference type="Proteomes" id="UP000005801">
    <property type="component" value="Unassembled WGS sequence"/>
</dbReference>
<keyword evidence="10" id="KW-1185">Reference proteome</keyword>
<dbReference type="SUPFAM" id="SSF82171">
    <property type="entry name" value="DPP6 N-terminal domain-like"/>
    <property type="match status" value="1"/>
</dbReference>
<dbReference type="AlphaFoldDB" id="A6G310"/>
<dbReference type="Pfam" id="PF07676">
    <property type="entry name" value="PD40"/>
    <property type="match status" value="2"/>
</dbReference>
<evidence type="ECO:0000313" key="9">
    <source>
        <dbReference type="EMBL" id="EDM79860.1"/>
    </source>
</evidence>
<evidence type="ECO:0000256" key="4">
    <source>
        <dbReference type="ARBA" id="ARBA00022801"/>
    </source>
</evidence>
<dbReference type="STRING" id="391625.PPSIR1_32213"/>
<dbReference type="GO" id="GO:0004252">
    <property type="term" value="F:serine-type endopeptidase activity"/>
    <property type="evidence" value="ECO:0007669"/>
    <property type="project" value="TreeGrafter"/>
</dbReference>
<dbReference type="MEROPS" id="S09.012"/>
<dbReference type="FunFam" id="3.40.50.1820:FF:000028">
    <property type="entry name" value="S9 family peptidase"/>
    <property type="match status" value="1"/>
</dbReference>
<dbReference type="PANTHER" id="PTHR42776:SF13">
    <property type="entry name" value="DIPEPTIDYL-PEPTIDASE 5"/>
    <property type="match status" value="1"/>
</dbReference>
<feature type="chain" id="PRO_5002695067" evidence="7">
    <location>
        <begin position="30"/>
        <end position="753"/>
    </location>
</feature>
<gene>
    <name evidence="9" type="ORF">PPSIR1_32213</name>
</gene>
<dbReference type="eggNOG" id="COG0823">
    <property type="taxonomic scope" value="Bacteria"/>
</dbReference>
<feature type="compositionally biased region" description="Low complexity" evidence="6">
    <location>
        <begin position="36"/>
        <end position="64"/>
    </location>
</feature>
<dbReference type="InterPro" id="IPR011042">
    <property type="entry name" value="6-blade_b-propeller_TolB-like"/>
</dbReference>
<evidence type="ECO:0000313" key="10">
    <source>
        <dbReference type="Proteomes" id="UP000005801"/>
    </source>
</evidence>
<evidence type="ECO:0000256" key="1">
    <source>
        <dbReference type="ARBA" id="ARBA00010040"/>
    </source>
</evidence>
<keyword evidence="5" id="KW-0720">Serine protease</keyword>
<dbReference type="InterPro" id="IPR029058">
    <property type="entry name" value="AB_hydrolase_fold"/>
</dbReference>
<dbReference type="GO" id="GO:0006508">
    <property type="term" value="P:proteolysis"/>
    <property type="evidence" value="ECO:0007669"/>
    <property type="project" value="UniProtKB-KW"/>
</dbReference>
<evidence type="ECO:0000256" key="2">
    <source>
        <dbReference type="ARBA" id="ARBA00022670"/>
    </source>
</evidence>
<dbReference type="Pfam" id="PF00326">
    <property type="entry name" value="Peptidase_S9"/>
    <property type="match status" value="1"/>
</dbReference>
<evidence type="ECO:0000259" key="8">
    <source>
        <dbReference type="Pfam" id="PF00326"/>
    </source>
</evidence>
<comment type="caution">
    <text evidence="9">The sequence shown here is derived from an EMBL/GenBank/DDBJ whole genome shotgun (WGS) entry which is preliminary data.</text>
</comment>
<comment type="similarity">
    <text evidence="1">Belongs to the peptidase S9C family.</text>
</comment>
<evidence type="ECO:0000256" key="7">
    <source>
        <dbReference type="SAM" id="SignalP"/>
    </source>
</evidence>
<protein>
    <submittedName>
        <fullName evidence="9">Peptidase, S9C (Acylaminoacyl-peptidase) subfamily protein</fullName>
    </submittedName>
</protein>
<name>A6G310_9BACT</name>
<dbReference type="PROSITE" id="PS51257">
    <property type="entry name" value="PROKAR_LIPOPROTEIN"/>
    <property type="match status" value="1"/>
</dbReference>
<organism evidence="9 10">
    <name type="scientific">Plesiocystis pacifica SIR-1</name>
    <dbReference type="NCBI Taxonomy" id="391625"/>
    <lineage>
        <taxon>Bacteria</taxon>
        <taxon>Pseudomonadati</taxon>
        <taxon>Myxococcota</taxon>
        <taxon>Polyangia</taxon>
        <taxon>Nannocystales</taxon>
        <taxon>Nannocystaceae</taxon>
        <taxon>Plesiocystis</taxon>
    </lineage>
</organism>
<dbReference type="Gene3D" id="3.40.50.1820">
    <property type="entry name" value="alpha/beta hydrolase"/>
    <property type="match status" value="1"/>
</dbReference>
<feature type="signal peptide" evidence="7">
    <location>
        <begin position="1"/>
        <end position="29"/>
    </location>
</feature>
<dbReference type="eggNOG" id="COG1506">
    <property type="taxonomic scope" value="Bacteria"/>
</dbReference>
<accession>A6G310</accession>
<evidence type="ECO:0000256" key="5">
    <source>
        <dbReference type="ARBA" id="ARBA00022825"/>
    </source>
</evidence>
<dbReference type="RefSeq" id="WP_006971109.1">
    <property type="nucleotide sequence ID" value="NZ_ABCS01000016.1"/>
</dbReference>
<feature type="domain" description="Peptidase S9 prolyl oligopeptidase catalytic" evidence="8">
    <location>
        <begin position="541"/>
        <end position="749"/>
    </location>
</feature>
<dbReference type="InterPro" id="IPR011659">
    <property type="entry name" value="WD40"/>
</dbReference>
<dbReference type="InterPro" id="IPR001375">
    <property type="entry name" value="Peptidase_S9_cat"/>
</dbReference>
<sequence length="753" mass="81339">MSRTQLVLSNRLAHVALALTATSGLTLLACDAPSSGDGAKAQPAATADAGDAAEDPGAPAAETAPAEVAPLQPIAPEGEHPFSILDMLEADRVSSPALSPEGDRLAYMVRETDMAANGSRRSLWLLELDGAAAKGEPILVDDHPKGSSQPTWSPDGAFLYFVSGRSGSSQVWRVAMDGAAAGTPQQVTQLPVGVSNLKLSPDGATLAVSAELFPECEDLKCTAERLAARAADPTTGVAYDRMFVRHWDTWKDHRRSMLLAVDATPGAQTGRILTKGLDADVPSKPFGGSEDFTFTPDGEAIVFAARDAAGGGGEPWSTNFDLFRAPIDASEAPTKLTTNPAWDAQPQFSPDGKQLAWLAMERPGYEADRFRLIVQDWDGSSVSGEPKAVTQEWDRSISGFTFTAAGDRVFATAQHLGHKPLFAIDLASGAATPRVAEGTVAALQVGADKLVWSSHDLSRPAELFAGALDDPGKDGALTHLNDALMKQAKVGEAEQFQFEGANGDTVYGWIVKPVDFDPTKRYPIAFLIHGGPQGSFGNKFHYRWNPQTYAGAGYAAVMIDFHGSTGYGQAFTDSIGKDWGGKPLEDLQKGLSHVVERYAWVDGERACALGASYGGFMINWIAGNWHDRFSCLVNHDGVFDQRSMYYSTEELWFPEWEQGGPEYANRAGYARFNPVDHVEKWQTPMLVIHGSQDFRVPVEQGLGAFTALQRRGIESRFLHYPNENHWVLQPANSKQWHDEVLAWLAAHLDAPSK</sequence>
<dbReference type="Gene3D" id="2.120.10.30">
    <property type="entry name" value="TolB, C-terminal domain"/>
    <property type="match status" value="2"/>
</dbReference>
<dbReference type="PANTHER" id="PTHR42776">
    <property type="entry name" value="SERINE PEPTIDASE S9 FAMILY MEMBER"/>
    <property type="match status" value="1"/>
</dbReference>
<keyword evidence="3 7" id="KW-0732">Signal</keyword>